<evidence type="ECO:0000256" key="5">
    <source>
        <dbReference type="ARBA" id="ARBA00022692"/>
    </source>
</evidence>
<evidence type="ECO:0000259" key="24">
    <source>
        <dbReference type="PROSITE" id="PS50835"/>
    </source>
</evidence>
<feature type="transmembrane region" description="Helical" evidence="21">
    <location>
        <begin position="619"/>
        <end position="642"/>
    </location>
</feature>
<dbReference type="InterPro" id="IPR003961">
    <property type="entry name" value="FN3_dom"/>
</dbReference>
<dbReference type="InterPro" id="IPR001245">
    <property type="entry name" value="Ser-Thr/Tyr_kinase_cat_dom"/>
</dbReference>
<keyword evidence="9 26" id="KW-0418">Kinase</keyword>
<dbReference type="PROSITE" id="PS50835">
    <property type="entry name" value="IG_LIKE"/>
    <property type="match status" value="5"/>
</dbReference>
<evidence type="ECO:0000256" key="22">
    <source>
        <dbReference type="SAM" id="SignalP"/>
    </source>
</evidence>
<feature type="chain" id="PRO_5013083706" description="receptor protein-tyrosine kinase" evidence="22">
    <location>
        <begin position="29"/>
        <end position="1017"/>
    </location>
</feature>
<dbReference type="EC" id="2.7.10.1" evidence="3"/>
<keyword evidence="17" id="KW-0393">Immunoglobulin domain</keyword>
<dbReference type="Pfam" id="PF07714">
    <property type="entry name" value="PK_Tyr_Ser-Thr"/>
    <property type="match status" value="1"/>
</dbReference>
<dbReference type="InterPro" id="IPR050122">
    <property type="entry name" value="RTK"/>
</dbReference>
<dbReference type="Proteomes" id="UP000225706">
    <property type="component" value="Unassembled WGS sequence"/>
</dbReference>
<evidence type="ECO:0000256" key="16">
    <source>
        <dbReference type="ARBA" id="ARBA00023180"/>
    </source>
</evidence>
<comment type="catalytic activity">
    <reaction evidence="18">
        <text>L-tyrosyl-[protein] + ATP = O-phospho-L-tyrosyl-[protein] + ADP + H(+)</text>
        <dbReference type="Rhea" id="RHEA:10596"/>
        <dbReference type="Rhea" id="RHEA-COMP:10136"/>
        <dbReference type="Rhea" id="RHEA-COMP:20101"/>
        <dbReference type="ChEBI" id="CHEBI:15378"/>
        <dbReference type="ChEBI" id="CHEBI:30616"/>
        <dbReference type="ChEBI" id="CHEBI:46858"/>
        <dbReference type="ChEBI" id="CHEBI:61978"/>
        <dbReference type="ChEBI" id="CHEBI:456216"/>
        <dbReference type="EC" id="2.7.10.1"/>
    </reaction>
</comment>
<feature type="domain" description="Protein kinase" evidence="23">
    <location>
        <begin position="722"/>
        <end position="994"/>
    </location>
</feature>
<feature type="domain" description="Ig-like" evidence="24">
    <location>
        <begin position="317"/>
        <end position="406"/>
    </location>
</feature>
<evidence type="ECO:0000313" key="26">
    <source>
        <dbReference type="EMBL" id="PFX21956.1"/>
    </source>
</evidence>
<evidence type="ECO:0000256" key="3">
    <source>
        <dbReference type="ARBA" id="ARBA00011902"/>
    </source>
</evidence>
<evidence type="ECO:0000256" key="2">
    <source>
        <dbReference type="ARBA" id="ARBA00006692"/>
    </source>
</evidence>
<keyword evidence="11 21" id="KW-1133">Transmembrane helix</keyword>
<keyword evidence="7" id="KW-0677">Repeat</keyword>
<dbReference type="SMART" id="SM00219">
    <property type="entry name" value="TyrKc"/>
    <property type="match status" value="1"/>
</dbReference>
<dbReference type="EMBL" id="LSMT01000257">
    <property type="protein sequence ID" value="PFX21956.1"/>
    <property type="molecule type" value="Genomic_DNA"/>
</dbReference>
<evidence type="ECO:0000259" key="23">
    <source>
        <dbReference type="PROSITE" id="PS50011"/>
    </source>
</evidence>
<dbReference type="PROSITE" id="PS50853">
    <property type="entry name" value="FN3"/>
    <property type="match status" value="1"/>
</dbReference>
<keyword evidence="5 21" id="KW-0812">Transmembrane</keyword>
<dbReference type="InterPro" id="IPR007110">
    <property type="entry name" value="Ig-like_dom"/>
</dbReference>
<dbReference type="SUPFAM" id="SSF56112">
    <property type="entry name" value="Protein kinase-like (PK-like)"/>
    <property type="match status" value="1"/>
</dbReference>
<dbReference type="InterPro" id="IPR011009">
    <property type="entry name" value="Kinase-like_dom_sf"/>
</dbReference>
<dbReference type="SUPFAM" id="SSF49265">
    <property type="entry name" value="Fibronectin type III"/>
    <property type="match status" value="1"/>
</dbReference>
<protein>
    <recommendedName>
        <fullName evidence="3">receptor protein-tyrosine kinase</fullName>
        <ecNumber evidence="3">2.7.10.1</ecNumber>
    </recommendedName>
</protein>
<dbReference type="InterPro" id="IPR020635">
    <property type="entry name" value="Tyr_kinase_cat_dom"/>
</dbReference>
<keyword evidence="6 22" id="KW-0732">Signal</keyword>
<evidence type="ECO:0000313" key="27">
    <source>
        <dbReference type="Proteomes" id="UP000225706"/>
    </source>
</evidence>
<dbReference type="OrthoDB" id="5984774at2759"/>
<feature type="signal peptide" evidence="22">
    <location>
        <begin position="1"/>
        <end position="28"/>
    </location>
</feature>
<dbReference type="PROSITE" id="PS50011">
    <property type="entry name" value="PROTEIN_KINASE_DOM"/>
    <property type="match status" value="1"/>
</dbReference>
<dbReference type="FunFam" id="1.10.510.10:FF:000190">
    <property type="entry name" value="Proto-oncogene tyrosine-protein kinase receptor Ret"/>
    <property type="match status" value="1"/>
</dbReference>
<dbReference type="InterPro" id="IPR000719">
    <property type="entry name" value="Prot_kinase_dom"/>
</dbReference>
<dbReference type="PANTHER" id="PTHR24416:SF617">
    <property type="entry name" value="RET ONCOGENE, ISOFORM A"/>
    <property type="match status" value="1"/>
</dbReference>
<evidence type="ECO:0000256" key="1">
    <source>
        <dbReference type="ARBA" id="ARBA00004479"/>
    </source>
</evidence>
<sequence length="1017" mass="112070">MNSVWKNTRISLLMISFVFLAKFSSVQTQSLTPNFIVKPKNITAELYSRAVITCTATGTPRPTVKWVRYTGSGETVIRHGFRHVIIAPKLYIYPLLWSDAGKYGCVAQNIHGRAEANFYISIVTVSAPIWKNKPQNVTLYKGQEYTLPCDAIGYPEPGCSWSHNGHLVVSSNPVAIGKNLVFSPAKYSHTGWYTCTASNFNGTITSSLYVEVVSDPSIVMQPEDVPTAIGGIVALSCGVVGSSTSFSVKWTRNGSDLREDSSFSLTNTTWHNVKIFKLKIVGVQRRHMGRYPCIVTNSQGFVKSKKARVHFSSSIIPLKVEVSRPAVVAEVGSDVELKCLFSGSPIPEVIWYKDGRKVTDVGFQFIRGVGTRFEAILELRSVTRSVSGHFVCSISGVAETAEGSITLFVGDGRVPEVKSLQMYKETRKDSNITLQFFIMSEAEPDVTWYKDGNQLEDPGTIQLHANGTYRVKLRMTLVQYSQTGVYTCSAQNHFGTSSANITLAVKGVPEAPSNVTVKQTSFQTVLVSWHPGHNGGAESNFTVRYKINGSAVWTSSDQIFGNVTSTVLNKEESWSGVFFFSVLAVNQFGSSESSEVSVNFKGEESGPQERKDEGSSTGAILGGVIGGVCGVLLVIAVVLIMCRKNKKKKGPAQPLPAVHYTVVGDEPYTYADPNGGPAPSAQRCDTYSYVSIRPDAAAAMAAGSEYASIPRPKQWEVPKRNVSLDKKLGSGHFGQVMKGYLKTKQGIQVVAVKMLKENADQQQRKEFLDELELMKPMASHPNIVGLVGCCTKSDKPFIIVEYCSLGNLKDFLISSHGSVVYANMAGNSMSLTSRDLMSFAWQVARGMSYLASMKLVHRDLAARNILVDKGHICKIADFGLARDIYEKKQYLKLGEGELPLRWMALESIFQGITTTKSDVWSYGILLWEIVTLGANPYPGMNRDQVIGQLHIGYRMPKPQYCSDEVYAIMWQCWQQEPEARPTFLEIGKTLHRLMTAERISIDLNNFDASYINATEEL</sequence>
<dbReference type="InterPro" id="IPR008266">
    <property type="entry name" value="Tyr_kinase_AS"/>
</dbReference>
<keyword evidence="4" id="KW-0808">Transferase</keyword>
<feature type="domain" description="Ig-like" evidence="24">
    <location>
        <begin position="415"/>
        <end position="502"/>
    </location>
</feature>
<dbReference type="PRINTS" id="PR00109">
    <property type="entry name" value="TYRKINASE"/>
</dbReference>
<evidence type="ECO:0000256" key="7">
    <source>
        <dbReference type="ARBA" id="ARBA00022737"/>
    </source>
</evidence>
<dbReference type="Gene3D" id="2.60.40.10">
    <property type="entry name" value="Immunoglobulins"/>
    <property type="match status" value="6"/>
</dbReference>
<dbReference type="InterPro" id="IPR036179">
    <property type="entry name" value="Ig-like_dom_sf"/>
</dbReference>
<dbReference type="InterPro" id="IPR003598">
    <property type="entry name" value="Ig_sub2"/>
</dbReference>
<dbReference type="STRING" id="50429.A0A2B4RXR9"/>
<evidence type="ECO:0000256" key="9">
    <source>
        <dbReference type="ARBA" id="ARBA00022777"/>
    </source>
</evidence>
<keyword evidence="15 26" id="KW-0675">Receptor</keyword>
<evidence type="ECO:0000256" key="18">
    <source>
        <dbReference type="ARBA" id="ARBA00051243"/>
    </source>
</evidence>
<dbReference type="PROSITE" id="PS00109">
    <property type="entry name" value="PROTEIN_KINASE_TYR"/>
    <property type="match status" value="1"/>
</dbReference>
<feature type="region of interest" description="Disordered" evidence="20">
    <location>
        <begin position="596"/>
        <end position="616"/>
    </location>
</feature>
<dbReference type="InterPro" id="IPR017441">
    <property type="entry name" value="Protein_kinase_ATP_BS"/>
</dbReference>
<dbReference type="SMART" id="SM00409">
    <property type="entry name" value="IG"/>
    <property type="match status" value="5"/>
</dbReference>
<dbReference type="Gene3D" id="1.10.510.10">
    <property type="entry name" value="Transferase(Phosphotransferase) domain 1"/>
    <property type="match status" value="1"/>
</dbReference>
<evidence type="ECO:0000256" key="20">
    <source>
        <dbReference type="SAM" id="MobiDB-lite"/>
    </source>
</evidence>
<dbReference type="GO" id="GO:0005524">
    <property type="term" value="F:ATP binding"/>
    <property type="evidence" value="ECO:0007669"/>
    <property type="project" value="UniProtKB-UniRule"/>
</dbReference>
<dbReference type="GO" id="GO:0004714">
    <property type="term" value="F:transmembrane receptor protein tyrosine kinase activity"/>
    <property type="evidence" value="ECO:0007669"/>
    <property type="project" value="UniProtKB-EC"/>
</dbReference>
<evidence type="ECO:0000256" key="15">
    <source>
        <dbReference type="ARBA" id="ARBA00023170"/>
    </source>
</evidence>
<dbReference type="CDD" id="cd00192">
    <property type="entry name" value="PTKc"/>
    <property type="match status" value="1"/>
</dbReference>
<keyword evidence="27" id="KW-1185">Reference proteome</keyword>
<keyword evidence="13" id="KW-0829">Tyrosine-protein kinase</keyword>
<dbReference type="PROSITE" id="PS00107">
    <property type="entry name" value="PROTEIN_KINASE_ATP"/>
    <property type="match status" value="1"/>
</dbReference>
<evidence type="ECO:0000256" key="8">
    <source>
        <dbReference type="ARBA" id="ARBA00022741"/>
    </source>
</evidence>
<keyword evidence="8 19" id="KW-0547">Nucleotide-binding</keyword>
<proteinExistence type="inferred from homology"/>
<evidence type="ECO:0000256" key="17">
    <source>
        <dbReference type="ARBA" id="ARBA00023319"/>
    </source>
</evidence>
<dbReference type="SMART" id="SM00408">
    <property type="entry name" value="IGc2"/>
    <property type="match status" value="5"/>
</dbReference>
<accession>A0A2B4RXR9</accession>
<feature type="domain" description="Ig-like" evidence="24">
    <location>
        <begin position="33"/>
        <end position="121"/>
    </location>
</feature>
<dbReference type="GO" id="GO:0005886">
    <property type="term" value="C:plasma membrane"/>
    <property type="evidence" value="ECO:0007669"/>
    <property type="project" value="TreeGrafter"/>
</dbReference>
<evidence type="ECO:0000256" key="19">
    <source>
        <dbReference type="PROSITE-ProRule" id="PRU10141"/>
    </source>
</evidence>
<evidence type="ECO:0000256" key="10">
    <source>
        <dbReference type="ARBA" id="ARBA00022840"/>
    </source>
</evidence>
<dbReference type="CDD" id="cd00063">
    <property type="entry name" value="FN3"/>
    <property type="match status" value="1"/>
</dbReference>
<evidence type="ECO:0000256" key="11">
    <source>
        <dbReference type="ARBA" id="ARBA00022989"/>
    </source>
</evidence>
<organism evidence="26 27">
    <name type="scientific">Stylophora pistillata</name>
    <name type="common">Smooth cauliflower coral</name>
    <dbReference type="NCBI Taxonomy" id="50429"/>
    <lineage>
        <taxon>Eukaryota</taxon>
        <taxon>Metazoa</taxon>
        <taxon>Cnidaria</taxon>
        <taxon>Anthozoa</taxon>
        <taxon>Hexacorallia</taxon>
        <taxon>Scleractinia</taxon>
        <taxon>Astrocoeniina</taxon>
        <taxon>Pocilloporidae</taxon>
        <taxon>Stylophora</taxon>
    </lineage>
</organism>
<evidence type="ECO:0000256" key="4">
    <source>
        <dbReference type="ARBA" id="ARBA00022679"/>
    </source>
</evidence>
<dbReference type="InterPro" id="IPR036116">
    <property type="entry name" value="FN3_sf"/>
</dbReference>
<dbReference type="InterPro" id="IPR013783">
    <property type="entry name" value="Ig-like_fold"/>
</dbReference>
<evidence type="ECO:0000256" key="14">
    <source>
        <dbReference type="ARBA" id="ARBA00023157"/>
    </source>
</evidence>
<dbReference type="GO" id="GO:0007169">
    <property type="term" value="P:cell surface receptor protein tyrosine kinase signaling pathway"/>
    <property type="evidence" value="ECO:0007669"/>
    <property type="project" value="TreeGrafter"/>
</dbReference>
<dbReference type="InterPro" id="IPR003599">
    <property type="entry name" value="Ig_sub"/>
</dbReference>
<evidence type="ECO:0000256" key="21">
    <source>
        <dbReference type="SAM" id="Phobius"/>
    </source>
</evidence>
<evidence type="ECO:0000256" key="12">
    <source>
        <dbReference type="ARBA" id="ARBA00023136"/>
    </source>
</evidence>
<evidence type="ECO:0000256" key="13">
    <source>
        <dbReference type="ARBA" id="ARBA00023137"/>
    </source>
</evidence>
<dbReference type="SUPFAM" id="SSF48726">
    <property type="entry name" value="Immunoglobulin"/>
    <property type="match status" value="5"/>
</dbReference>
<feature type="domain" description="Fibronectin type-III" evidence="25">
    <location>
        <begin position="511"/>
        <end position="605"/>
    </location>
</feature>
<comment type="caution">
    <text evidence="26">The sequence shown here is derived from an EMBL/GenBank/DDBJ whole genome shotgun (WGS) entry which is preliminary data.</text>
</comment>
<dbReference type="Pfam" id="PF07679">
    <property type="entry name" value="I-set"/>
    <property type="match status" value="3"/>
</dbReference>
<feature type="compositionally biased region" description="Basic and acidic residues" evidence="20">
    <location>
        <begin position="601"/>
        <end position="614"/>
    </location>
</feature>
<evidence type="ECO:0000259" key="25">
    <source>
        <dbReference type="PROSITE" id="PS50853"/>
    </source>
</evidence>
<dbReference type="Pfam" id="PF13927">
    <property type="entry name" value="Ig_3"/>
    <property type="match status" value="2"/>
</dbReference>
<dbReference type="AlphaFoldDB" id="A0A2B4RXR9"/>
<comment type="similarity">
    <text evidence="2">Belongs to the protein kinase superfamily. CAMK Ser/Thr protein kinase family.</text>
</comment>
<evidence type="ECO:0000256" key="6">
    <source>
        <dbReference type="ARBA" id="ARBA00022729"/>
    </source>
</evidence>
<dbReference type="InterPro" id="IPR013098">
    <property type="entry name" value="Ig_I-set"/>
</dbReference>
<dbReference type="PANTHER" id="PTHR24416">
    <property type="entry name" value="TYROSINE-PROTEIN KINASE RECEPTOR"/>
    <property type="match status" value="1"/>
</dbReference>
<dbReference type="GO" id="GO:0043235">
    <property type="term" value="C:receptor complex"/>
    <property type="evidence" value="ECO:0007669"/>
    <property type="project" value="TreeGrafter"/>
</dbReference>
<dbReference type="Gene3D" id="3.30.200.20">
    <property type="entry name" value="Phosphorylase Kinase, domain 1"/>
    <property type="match status" value="1"/>
</dbReference>
<gene>
    <name evidence="26" type="primary">Cad96Ca</name>
    <name evidence="26" type="ORF">AWC38_SpisGene13537</name>
</gene>
<reference evidence="27" key="1">
    <citation type="journal article" date="2017" name="bioRxiv">
        <title>Comparative analysis of the genomes of Stylophora pistillata and Acropora digitifera provides evidence for extensive differences between species of corals.</title>
        <authorList>
            <person name="Voolstra C.R."/>
            <person name="Li Y."/>
            <person name="Liew Y.J."/>
            <person name="Baumgarten S."/>
            <person name="Zoccola D."/>
            <person name="Flot J.-F."/>
            <person name="Tambutte S."/>
            <person name="Allemand D."/>
            <person name="Aranda M."/>
        </authorList>
    </citation>
    <scope>NUCLEOTIDE SEQUENCE [LARGE SCALE GENOMIC DNA]</scope>
</reference>
<keyword evidence="16" id="KW-0325">Glycoprotein</keyword>
<feature type="domain" description="Ig-like" evidence="24">
    <location>
        <begin position="216"/>
        <end position="310"/>
    </location>
</feature>
<feature type="binding site" evidence="19">
    <location>
        <position position="753"/>
    </location>
    <ligand>
        <name>ATP</name>
        <dbReference type="ChEBI" id="CHEBI:30616"/>
    </ligand>
</feature>
<name>A0A2B4RXR9_STYPI</name>
<feature type="domain" description="Ig-like" evidence="24">
    <location>
        <begin position="128"/>
        <end position="211"/>
    </location>
</feature>
<keyword evidence="10 19" id="KW-0067">ATP-binding</keyword>
<keyword evidence="12 21" id="KW-0472">Membrane</keyword>
<comment type="subcellular location">
    <subcellularLocation>
        <location evidence="1">Membrane</location>
        <topology evidence="1">Single-pass type I membrane protein</topology>
    </subcellularLocation>
</comment>
<keyword evidence="14" id="KW-1015">Disulfide bond</keyword>